<comment type="caution">
    <text evidence="1">The sequence shown here is derived from an EMBL/GenBank/DDBJ whole genome shotgun (WGS) entry which is preliminary data.</text>
</comment>
<dbReference type="RefSeq" id="WP_149851441.1">
    <property type="nucleotide sequence ID" value="NZ_VUOB01000038.1"/>
</dbReference>
<dbReference type="EMBL" id="VUOB01000038">
    <property type="protein sequence ID" value="KAA2259528.1"/>
    <property type="molecule type" value="Genomic_DNA"/>
</dbReference>
<gene>
    <name evidence="1" type="ORF">F0L68_21625</name>
</gene>
<accession>A0A5B2X7N7</accession>
<evidence type="ECO:0000313" key="2">
    <source>
        <dbReference type="Proteomes" id="UP000323454"/>
    </source>
</evidence>
<reference evidence="1 2" key="2">
    <citation type="submission" date="2019-09" db="EMBL/GenBank/DDBJ databases">
        <authorList>
            <person name="Jin C."/>
        </authorList>
    </citation>
    <scope>NUCLEOTIDE SEQUENCE [LARGE SCALE GENOMIC DNA]</scope>
    <source>
        <strain evidence="1 2">AN110305</strain>
    </source>
</reference>
<evidence type="ECO:0000313" key="1">
    <source>
        <dbReference type="EMBL" id="KAA2259528.1"/>
    </source>
</evidence>
<organism evidence="1 2">
    <name type="scientific">Solihabitans fulvus</name>
    <dbReference type="NCBI Taxonomy" id="1892852"/>
    <lineage>
        <taxon>Bacteria</taxon>
        <taxon>Bacillati</taxon>
        <taxon>Actinomycetota</taxon>
        <taxon>Actinomycetes</taxon>
        <taxon>Pseudonocardiales</taxon>
        <taxon>Pseudonocardiaceae</taxon>
        <taxon>Solihabitans</taxon>
    </lineage>
</organism>
<reference evidence="1 2" key="1">
    <citation type="submission" date="2019-09" db="EMBL/GenBank/DDBJ databases">
        <title>Goodfellowia gen. nov., a new genus of the Pseudonocardineae related to Actinoalloteichus, containing Goodfellowia coeruleoviolacea gen. nov., comb. nov. gen. nov., comb. nov.</title>
        <authorList>
            <person name="Labeda D."/>
        </authorList>
    </citation>
    <scope>NUCLEOTIDE SEQUENCE [LARGE SCALE GENOMIC DNA]</scope>
    <source>
        <strain evidence="1 2">AN110305</strain>
    </source>
</reference>
<dbReference type="OrthoDB" id="3578774at2"/>
<protein>
    <submittedName>
        <fullName evidence="1">Uncharacterized protein</fullName>
    </submittedName>
</protein>
<dbReference type="AlphaFoldDB" id="A0A5B2X7N7"/>
<sequence>MRLRFGVRDEEAFHTTSAELVERFADWLDEREDYRTDPEVSSLLFFWKWSSGDGHLGRWRLPDIRECLVDFLASKLTAPPDRAREVPEALACTMIFLGEAAMLTKDSDPADRLSAYALELTEEFLTAMEATRPRIGPVPLPTEASRRAAAGKAPVLRRFAQLRGYFGVAGKPLDEAGGLDPETTEALLAVLRADGVLDLLAGVEHRQHDADVLALEWYLSWATVVGALRRADGRLAEGPTWPLVEADPIEALDRAVDSLILLSPLSFLRERADVDLAAYVEDGADRLLGEILAGELRADGANLDILAELMIDSANHGMPLSRDRIDAVVPDLMRELLALLAECGVLTLDGGHTTLVDGRPRQRGGVARLTQCGYRVAARRAEKFGIRVLVRPDAADTTAADLASLVGRMDLSGWFADLKVWAQDRPEPQACRELLAEMFAQGRPPIQSLTGLDLVGVAFEEAAPAQVRLLLGGPNDFAAVVWLLNRGHLEEAEIGAERLANARIQFLGVLLDGQGADTVARWVVDVRSPQEQLDFLTELWNSTHARTAEVLDAIGTAHPDRDLARTARRLAAKYRSRRA</sequence>
<name>A0A5B2X7N7_9PSEU</name>
<dbReference type="Proteomes" id="UP000323454">
    <property type="component" value="Unassembled WGS sequence"/>
</dbReference>
<keyword evidence="2" id="KW-1185">Reference proteome</keyword>
<proteinExistence type="predicted"/>